<name>A0A8H3F9L2_9LECA</name>
<proteinExistence type="predicted"/>
<protein>
    <submittedName>
        <fullName evidence="3">Ribosylnicotinamide kinase</fullName>
    </submittedName>
</protein>
<evidence type="ECO:0000313" key="4">
    <source>
        <dbReference type="Proteomes" id="UP000664203"/>
    </source>
</evidence>
<dbReference type="SMART" id="SM00382">
    <property type="entry name" value="AAA"/>
    <property type="match status" value="1"/>
</dbReference>
<dbReference type="Proteomes" id="UP000664203">
    <property type="component" value="Unassembled WGS sequence"/>
</dbReference>
<sequence length="282" mass="31341">MPTSRHPDPTSSKPPLDNAKRTQPTTSSSAQPPILLALSGPTSSGKTTLATALHEIFPPPHSLTIHADDFYKPDSQIPTKDGVQDWDCAGSLDLEKFRGVLRTIKEGGEVPADLVRQGNFEDGVHGAKGIKPEAIERMKLEVEAWPEEVKGRNLIIVDGFLLFGRSIPGPLRDLFDIKFLLRASYEDAKRRRENRNGYVTLEGFWQDPPGYFDNVVWPNYLEEHGDLVRFGTDDPKDGPLDEARGSAQRISFSDPHWGLERCLEWVVGVMTREIEGLDSGNG</sequence>
<dbReference type="PANTHER" id="PTHR10285">
    <property type="entry name" value="URIDINE KINASE"/>
    <property type="match status" value="1"/>
</dbReference>
<reference evidence="3" key="1">
    <citation type="submission" date="2021-03" db="EMBL/GenBank/DDBJ databases">
        <authorList>
            <person name="Tagirdzhanova G."/>
        </authorList>
    </citation>
    <scope>NUCLEOTIDE SEQUENCE</scope>
</reference>
<keyword evidence="3" id="KW-0808">Transferase</keyword>
<dbReference type="Gene3D" id="3.40.50.300">
    <property type="entry name" value="P-loop containing nucleotide triphosphate hydrolases"/>
    <property type="match status" value="1"/>
</dbReference>
<dbReference type="OrthoDB" id="10041966at2759"/>
<comment type="caution">
    <text evidence="3">The sequence shown here is derived from an EMBL/GenBank/DDBJ whole genome shotgun (WGS) entry which is preliminary data.</text>
</comment>
<organism evidence="3 4">
    <name type="scientific">Alectoria fallacina</name>
    <dbReference type="NCBI Taxonomy" id="1903189"/>
    <lineage>
        <taxon>Eukaryota</taxon>
        <taxon>Fungi</taxon>
        <taxon>Dikarya</taxon>
        <taxon>Ascomycota</taxon>
        <taxon>Pezizomycotina</taxon>
        <taxon>Lecanoromycetes</taxon>
        <taxon>OSLEUM clade</taxon>
        <taxon>Lecanoromycetidae</taxon>
        <taxon>Lecanorales</taxon>
        <taxon>Lecanorineae</taxon>
        <taxon>Parmeliaceae</taxon>
        <taxon>Alectoria</taxon>
    </lineage>
</organism>
<feature type="region of interest" description="Disordered" evidence="1">
    <location>
        <begin position="1"/>
        <end position="45"/>
    </location>
</feature>
<gene>
    <name evidence="3" type="primary">NRK1</name>
    <name evidence="3" type="ORF">ALECFALPRED_001744</name>
</gene>
<feature type="domain" description="AAA+ ATPase" evidence="2">
    <location>
        <begin position="32"/>
        <end position="263"/>
    </location>
</feature>
<evidence type="ECO:0000259" key="2">
    <source>
        <dbReference type="SMART" id="SM00382"/>
    </source>
</evidence>
<dbReference type="GO" id="GO:0016301">
    <property type="term" value="F:kinase activity"/>
    <property type="evidence" value="ECO:0007669"/>
    <property type="project" value="UniProtKB-KW"/>
</dbReference>
<keyword evidence="3" id="KW-0418">Kinase</keyword>
<dbReference type="SUPFAM" id="SSF52540">
    <property type="entry name" value="P-loop containing nucleoside triphosphate hydrolases"/>
    <property type="match status" value="1"/>
</dbReference>
<dbReference type="CDD" id="cd02024">
    <property type="entry name" value="NRK1"/>
    <property type="match status" value="1"/>
</dbReference>
<feature type="compositionally biased region" description="Polar residues" evidence="1">
    <location>
        <begin position="21"/>
        <end position="31"/>
    </location>
</feature>
<dbReference type="AlphaFoldDB" id="A0A8H3F9L2"/>
<keyword evidence="4" id="KW-1185">Reference proteome</keyword>
<accession>A0A8H3F9L2</accession>
<dbReference type="InterPro" id="IPR027417">
    <property type="entry name" value="P-loop_NTPase"/>
</dbReference>
<dbReference type="EMBL" id="CAJPDR010000143">
    <property type="protein sequence ID" value="CAF9921237.1"/>
    <property type="molecule type" value="Genomic_DNA"/>
</dbReference>
<evidence type="ECO:0000256" key="1">
    <source>
        <dbReference type="SAM" id="MobiDB-lite"/>
    </source>
</evidence>
<evidence type="ECO:0000313" key="3">
    <source>
        <dbReference type="EMBL" id="CAF9921237.1"/>
    </source>
</evidence>
<dbReference type="InterPro" id="IPR003593">
    <property type="entry name" value="AAA+_ATPase"/>
</dbReference>